<dbReference type="SMART" id="SM00345">
    <property type="entry name" value="HTH_GNTR"/>
    <property type="match status" value="1"/>
</dbReference>
<dbReference type="Gene3D" id="3.40.1410.10">
    <property type="entry name" value="Chorismate lyase-like"/>
    <property type="match status" value="1"/>
</dbReference>
<dbReference type="PANTHER" id="PTHR44846">
    <property type="entry name" value="MANNOSYL-D-GLYCERATE TRANSPORT/METABOLISM SYSTEM REPRESSOR MNGR-RELATED"/>
    <property type="match status" value="1"/>
</dbReference>
<dbReference type="SUPFAM" id="SSF64288">
    <property type="entry name" value="Chorismate lyase-like"/>
    <property type="match status" value="1"/>
</dbReference>
<dbReference type="InterPro" id="IPR011663">
    <property type="entry name" value="UTRA"/>
</dbReference>
<organism evidence="5 6">
    <name type="scientific">Candidatus Pantoea varia</name>
    <dbReference type="NCBI Taxonomy" id="1881036"/>
    <lineage>
        <taxon>Bacteria</taxon>
        <taxon>Pseudomonadati</taxon>
        <taxon>Pseudomonadota</taxon>
        <taxon>Gammaproteobacteria</taxon>
        <taxon>Enterobacterales</taxon>
        <taxon>Erwiniaceae</taxon>
        <taxon>Pantoea</taxon>
    </lineage>
</organism>
<dbReference type="Gene3D" id="1.10.10.10">
    <property type="entry name" value="Winged helix-like DNA-binding domain superfamily/Winged helix DNA-binding domain"/>
    <property type="match status" value="1"/>
</dbReference>
<protein>
    <submittedName>
        <fullName evidence="5">DNA-binding transcriptional regulator, GntR family</fullName>
    </submittedName>
</protein>
<sequence length="266" mass="29863">MGDTRRDPFVRHWRVYLNSQSAESHQNEATVVESIALKTADAIASALLTRIQAGEFSGGRLPSERALSEAFSTTRITLREALGKLEAQGMIYRELRRGWFIAPPRLIYNPLHHSHFHAMAMEQGRQATTEVIAAEQVAAHDSVATALRLAPGSAVYCIRRLRRIDGRAVLYVEHYLNPRFFPGLLDEDLTRSLTDLYDQRYGIRYGGARFTILPGPLPEVAAPTLNVAPGSPGLLITRINRNQQKEVIDCDCEYWRYDALCVDVEA</sequence>
<keyword evidence="3" id="KW-0804">Transcription</keyword>
<dbReference type="CDD" id="cd07377">
    <property type="entry name" value="WHTH_GntR"/>
    <property type="match status" value="1"/>
</dbReference>
<dbReference type="PROSITE" id="PS50949">
    <property type="entry name" value="HTH_GNTR"/>
    <property type="match status" value="1"/>
</dbReference>
<evidence type="ECO:0000313" key="6">
    <source>
        <dbReference type="Proteomes" id="UP000198968"/>
    </source>
</evidence>
<dbReference type="InterPro" id="IPR036390">
    <property type="entry name" value="WH_DNA-bd_sf"/>
</dbReference>
<accession>A0A1I5C4K9</accession>
<keyword evidence="6" id="KW-1185">Reference proteome</keyword>
<evidence type="ECO:0000256" key="1">
    <source>
        <dbReference type="ARBA" id="ARBA00023015"/>
    </source>
</evidence>
<dbReference type="AlphaFoldDB" id="A0A1I5C4K9"/>
<dbReference type="GO" id="GO:0003677">
    <property type="term" value="F:DNA binding"/>
    <property type="evidence" value="ECO:0007669"/>
    <property type="project" value="UniProtKB-KW"/>
</dbReference>
<dbReference type="GO" id="GO:0045892">
    <property type="term" value="P:negative regulation of DNA-templated transcription"/>
    <property type="evidence" value="ECO:0007669"/>
    <property type="project" value="TreeGrafter"/>
</dbReference>
<keyword evidence="1" id="KW-0805">Transcription regulation</keyword>
<evidence type="ECO:0000256" key="3">
    <source>
        <dbReference type="ARBA" id="ARBA00023163"/>
    </source>
</evidence>
<dbReference type="InterPro" id="IPR050679">
    <property type="entry name" value="Bact_HTH_transcr_reg"/>
</dbReference>
<dbReference type="Pfam" id="PF00392">
    <property type="entry name" value="GntR"/>
    <property type="match status" value="1"/>
</dbReference>
<dbReference type="SMART" id="SM00866">
    <property type="entry name" value="UTRA"/>
    <property type="match status" value="1"/>
</dbReference>
<dbReference type="InterPro" id="IPR028978">
    <property type="entry name" value="Chorismate_lyase_/UTRA_dom_sf"/>
</dbReference>
<gene>
    <name evidence="5" type="ORF">SAMN05428971_2218</name>
</gene>
<evidence type="ECO:0000259" key="4">
    <source>
        <dbReference type="PROSITE" id="PS50949"/>
    </source>
</evidence>
<dbReference type="GO" id="GO:0003700">
    <property type="term" value="F:DNA-binding transcription factor activity"/>
    <property type="evidence" value="ECO:0007669"/>
    <property type="project" value="InterPro"/>
</dbReference>
<dbReference type="InterPro" id="IPR000524">
    <property type="entry name" value="Tscrpt_reg_HTH_GntR"/>
</dbReference>
<dbReference type="PANTHER" id="PTHR44846:SF7">
    <property type="entry name" value="TRANSCRIPTIONAL REGULATOR OF 2-AMINOETHYLPHOSPHONATE DEGRADATION OPERONS-RELATED"/>
    <property type="match status" value="1"/>
</dbReference>
<dbReference type="InterPro" id="IPR036388">
    <property type="entry name" value="WH-like_DNA-bd_sf"/>
</dbReference>
<evidence type="ECO:0000256" key="2">
    <source>
        <dbReference type="ARBA" id="ARBA00023125"/>
    </source>
</evidence>
<name>A0A1I5C4K9_9GAMM</name>
<feature type="domain" description="HTH gntR-type" evidence="4">
    <location>
        <begin position="37"/>
        <end position="104"/>
    </location>
</feature>
<dbReference type="EMBL" id="FOVG01000002">
    <property type="protein sequence ID" value="SFN81953.1"/>
    <property type="molecule type" value="Genomic_DNA"/>
</dbReference>
<dbReference type="Proteomes" id="UP000198968">
    <property type="component" value="Unassembled WGS sequence"/>
</dbReference>
<reference evidence="6" key="1">
    <citation type="submission" date="2016-10" db="EMBL/GenBank/DDBJ databases">
        <authorList>
            <person name="Varghese N."/>
            <person name="Submissions S."/>
        </authorList>
    </citation>
    <scope>NUCLEOTIDE SEQUENCE [LARGE SCALE GENOMIC DNA]</scope>
    <source>
        <strain evidence="6">OV426</strain>
    </source>
</reference>
<proteinExistence type="predicted"/>
<evidence type="ECO:0000313" key="5">
    <source>
        <dbReference type="EMBL" id="SFN81953.1"/>
    </source>
</evidence>
<keyword evidence="2 5" id="KW-0238">DNA-binding</keyword>
<dbReference type="PRINTS" id="PR00035">
    <property type="entry name" value="HTHGNTR"/>
</dbReference>
<dbReference type="SUPFAM" id="SSF46785">
    <property type="entry name" value="Winged helix' DNA-binding domain"/>
    <property type="match status" value="1"/>
</dbReference>
<dbReference type="Pfam" id="PF07702">
    <property type="entry name" value="UTRA"/>
    <property type="match status" value="1"/>
</dbReference>